<keyword evidence="2" id="KW-0479">Metal-binding</keyword>
<dbReference type="GO" id="GO:0004497">
    <property type="term" value="F:monooxygenase activity"/>
    <property type="evidence" value="ECO:0007669"/>
    <property type="project" value="UniProtKB-ARBA"/>
</dbReference>
<evidence type="ECO:0000313" key="7">
    <source>
        <dbReference type="Proteomes" id="UP000003490"/>
    </source>
</evidence>
<name>A7VTL8_9FIRM</name>
<dbReference type="Pfam" id="PF01266">
    <property type="entry name" value="DAO"/>
    <property type="match status" value="1"/>
</dbReference>
<dbReference type="InterPro" id="IPR006076">
    <property type="entry name" value="FAD-dep_OxRdtase"/>
</dbReference>
<dbReference type="GO" id="GO:0005737">
    <property type="term" value="C:cytoplasm"/>
    <property type="evidence" value="ECO:0007669"/>
    <property type="project" value="TreeGrafter"/>
</dbReference>
<dbReference type="Gene3D" id="3.50.50.60">
    <property type="entry name" value="FAD/NAD(P)-binding domain"/>
    <property type="match status" value="1"/>
</dbReference>
<dbReference type="Proteomes" id="UP000003490">
    <property type="component" value="Unassembled WGS sequence"/>
</dbReference>
<reference evidence="6 7" key="1">
    <citation type="submission" date="2007-08" db="EMBL/GenBank/DDBJ databases">
        <title>Draft genome sequence of Clostridium leptum (DSM 753).</title>
        <authorList>
            <person name="Sudarsanam P."/>
            <person name="Ley R."/>
            <person name="Guruge J."/>
            <person name="Turnbaugh P.J."/>
            <person name="Mahowald M."/>
            <person name="Liep D."/>
            <person name="Gordon J."/>
        </authorList>
    </citation>
    <scope>NUCLEOTIDE SEQUENCE [LARGE SCALE GENOMIC DNA]</scope>
    <source>
        <strain evidence="6 7">DSM 753</strain>
    </source>
</reference>
<dbReference type="PANTHER" id="PTHR13847">
    <property type="entry name" value="SARCOSINE DEHYDROGENASE-RELATED"/>
    <property type="match status" value="1"/>
</dbReference>
<evidence type="ECO:0000256" key="3">
    <source>
        <dbReference type="ARBA" id="ARBA00023004"/>
    </source>
</evidence>
<dbReference type="Gene3D" id="2.102.10.10">
    <property type="entry name" value="Rieske [2Fe-2S] iron-sulphur domain"/>
    <property type="match status" value="1"/>
</dbReference>
<dbReference type="AlphaFoldDB" id="A7VTL8"/>
<evidence type="ECO:0000256" key="2">
    <source>
        <dbReference type="ARBA" id="ARBA00022723"/>
    </source>
</evidence>
<dbReference type="EMBL" id="ABCB02000018">
    <property type="protein sequence ID" value="EDO61514.1"/>
    <property type="molecule type" value="Genomic_DNA"/>
</dbReference>
<evidence type="ECO:0000256" key="4">
    <source>
        <dbReference type="ARBA" id="ARBA00023014"/>
    </source>
</evidence>
<organism evidence="6 7">
    <name type="scientific">[Clostridium] leptum DSM 753</name>
    <dbReference type="NCBI Taxonomy" id="428125"/>
    <lineage>
        <taxon>Bacteria</taxon>
        <taxon>Bacillati</taxon>
        <taxon>Bacillota</taxon>
        <taxon>Clostridia</taxon>
        <taxon>Eubacteriales</taxon>
        <taxon>Oscillospiraceae</taxon>
        <taxon>Oscillospiraceae incertae sedis</taxon>
    </lineage>
</organism>
<evidence type="ECO:0000313" key="6">
    <source>
        <dbReference type="EMBL" id="EDO61514.1"/>
    </source>
</evidence>
<dbReference type="GO" id="GO:0016705">
    <property type="term" value="F:oxidoreductase activity, acting on paired donors, with incorporation or reduction of molecular oxygen"/>
    <property type="evidence" value="ECO:0007669"/>
    <property type="project" value="UniProtKB-ARBA"/>
</dbReference>
<dbReference type="Gene3D" id="3.30.9.10">
    <property type="entry name" value="D-Amino Acid Oxidase, subunit A, domain 2"/>
    <property type="match status" value="1"/>
</dbReference>
<sequence>MEMQSIWSSTENFLPREPLKGDLTTDAAVIGGGMAGILTAYFLKQHGVEPVVLEAKTVGSGQTRNTTAKITSQHGLIYHKLLETLGVETARAYAEANQRAIQEYERIIREHKINCCFEQKPAFLYSLEESEPLLRESKAAAHLGIEARFTTDTGLPFPVKGAVRFDGQAQFHPLKFLNAIAQELTVYERTRVRTIEGDRIITDKGTVTAKNVVFAAHYPFINMPGYYFMRMHQERSYVLALQNAMQLEGMYLGIDKASGWSLRNAGELLLFGGANHRTGENRNGGKYRQLREKSQELWPDSREIAHWSAQDCMTLDGVPYIGNFSENTPHWYVATGFQKWGMTSSMVSAMLISDLIMKRENPWQKAFSPQRFTPGASSKSLLEDGLHSVRDLSRRIFAPGRAEVETLPPGHGGVVERDGKKVGVYRDEAGNDYVVSIRCPHLGCQLEWNPDEKSWDCPCHGSRFDYKGNLIDNPAQEDLCHD</sequence>
<dbReference type="Pfam" id="PF00355">
    <property type="entry name" value="Rieske"/>
    <property type="match status" value="1"/>
</dbReference>
<dbReference type="GO" id="GO:0051537">
    <property type="term" value="F:2 iron, 2 sulfur cluster binding"/>
    <property type="evidence" value="ECO:0007669"/>
    <property type="project" value="UniProtKB-KW"/>
</dbReference>
<evidence type="ECO:0000259" key="5">
    <source>
        <dbReference type="PROSITE" id="PS51296"/>
    </source>
</evidence>
<dbReference type="SUPFAM" id="SSF51905">
    <property type="entry name" value="FAD/NAD(P)-binding domain"/>
    <property type="match status" value="1"/>
</dbReference>
<dbReference type="PANTHER" id="PTHR13847:SF274">
    <property type="entry name" value="RIESKE 2FE-2S IRON-SULFUR PROTEIN YHFW-RELATED"/>
    <property type="match status" value="1"/>
</dbReference>
<evidence type="ECO:0000256" key="1">
    <source>
        <dbReference type="ARBA" id="ARBA00022714"/>
    </source>
</evidence>
<reference evidence="6 7" key="2">
    <citation type="submission" date="2007-08" db="EMBL/GenBank/DDBJ databases">
        <authorList>
            <person name="Fulton L."/>
            <person name="Clifton S."/>
            <person name="Fulton B."/>
            <person name="Xu J."/>
            <person name="Minx P."/>
            <person name="Pepin K.H."/>
            <person name="Johnson M."/>
            <person name="Thiruvilangam P."/>
            <person name="Bhonagiri V."/>
            <person name="Nash W.E."/>
            <person name="Wang C."/>
            <person name="Mardis E.R."/>
            <person name="Wilson R.K."/>
        </authorList>
    </citation>
    <scope>NUCLEOTIDE SEQUENCE [LARGE SCALE GENOMIC DNA]</scope>
    <source>
        <strain evidence="6 7">DSM 753</strain>
    </source>
</reference>
<dbReference type="InterPro" id="IPR036922">
    <property type="entry name" value="Rieske_2Fe-2S_sf"/>
</dbReference>
<feature type="domain" description="Rieske" evidence="5">
    <location>
        <begin position="399"/>
        <end position="482"/>
    </location>
</feature>
<protein>
    <submittedName>
        <fullName evidence="6">FAD dependent oxidoreductase</fullName>
    </submittedName>
</protein>
<keyword evidence="4" id="KW-0411">Iron-sulfur</keyword>
<proteinExistence type="predicted"/>
<keyword evidence="3" id="KW-0408">Iron</keyword>
<dbReference type="eggNOG" id="COG0665">
    <property type="taxonomic scope" value="Bacteria"/>
</dbReference>
<keyword evidence="1" id="KW-0001">2Fe-2S</keyword>
<dbReference type="PROSITE" id="PS51296">
    <property type="entry name" value="RIESKE"/>
    <property type="match status" value="1"/>
</dbReference>
<dbReference type="InterPro" id="IPR036188">
    <property type="entry name" value="FAD/NAD-bd_sf"/>
</dbReference>
<dbReference type="HOGENOM" id="CLU_007884_15_1_9"/>
<dbReference type="GO" id="GO:0046872">
    <property type="term" value="F:metal ion binding"/>
    <property type="evidence" value="ECO:0007669"/>
    <property type="project" value="UniProtKB-KW"/>
</dbReference>
<comment type="caution">
    <text evidence="6">The sequence shown here is derived from an EMBL/GenBank/DDBJ whole genome shotgun (WGS) entry which is preliminary data.</text>
</comment>
<dbReference type="PRINTS" id="PR00420">
    <property type="entry name" value="RNGMNOXGNASE"/>
</dbReference>
<dbReference type="eggNOG" id="COG0723">
    <property type="taxonomic scope" value="Bacteria"/>
</dbReference>
<accession>A7VTL8</accession>
<gene>
    <name evidence="6" type="ORF">CLOLEP_01910</name>
</gene>
<dbReference type="SUPFAM" id="SSF50022">
    <property type="entry name" value="ISP domain"/>
    <property type="match status" value="1"/>
</dbReference>
<dbReference type="InterPro" id="IPR017941">
    <property type="entry name" value="Rieske_2Fe-2S"/>
</dbReference>